<evidence type="ECO:0000256" key="4">
    <source>
        <dbReference type="ARBA" id="ARBA00023136"/>
    </source>
</evidence>
<evidence type="ECO:0000256" key="5">
    <source>
        <dbReference type="ARBA" id="ARBA00038359"/>
    </source>
</evidence>
<feature type="transmembrane region" description="Helical" evidence="6">
    <location>
        <begin position="187"/>
        <end position="207"/>
    </location>
</feature>
<keyword evidence="3 6" id="KW-1133">Transmembrane helix</keyword>
<evidence type="ECO:0000256" key="3">
    <source>
        <dbReference type="ARBA" id="ARBA00022989"/>
    </source>
</evidence>
<dbReference type="PANTHER" id="PTHR33048:SF167">
    <property type="entry name" value="INTEGRAL MEMBRANE PROTEIN"/>
    <property type="match status" value="1"/>
</dbReference>
<feature type="transmembrane region" description="Helical" evidence="6">
    <location>
        <begin position="24"/>
        <end position="45"/>
    </location>
</feature>
<dbReference type="Pfam" id="PF20684">
    <property type="entry name" value="Fung_rhodopsin"/>
    <property type="match status" value="1"/>
</dbReference>
<feature type="domain" description="Rhodopsin" evidence="7">
    <location>
        <begin position="41"/>
        <end position="281"/>
    </location>
</feature>
<organism evidence="8 9">
    <name type="scientific">Plectosphaerella cucumerina</name>
    <dbReference type="NCBI Taxonomy" id="40658"/>
    <lineage>
        <taxon>Eukaryota</taxon>
        <taxon>Fungi</taxon>
        <taxon>Dikarya</taxon>
        <taxon>Ascomycota</taxon>
        <taxon>Pezizomycotina</taxon>
        <taxon>Sordariomycetes</taxon>
        <taxon>Hypocreomycetidae</taxon>
        <taxon>Glomerellales</taxon>
        <taxon>Plectosphaerellaceae</taxon>
        <taxon>Plectosphaerella</taxon>
    </lineage>
</organism>
<gene>
    <name evidence="8" type="ORF">B0T11DRAFT_333720</name>
</gene>
<dbReference type="GO" id="GO:0016020">
    <property type="term" value="C:membrane"/>
    <property type="evidence" value="ECO:0007669"/>
    <property type="project" value="UniProtKB-SubCell"/>
</dbReference>
<comment type="similarity">
    <text evidence="5">Belongs to the SAT4 family.</text>
</comment>
<dbReference type="InterPro" id="IPR049326">
    <property type="entry name" value="Rhodopsin_dom_fungi"/>
</dbReference>
<reference evidence="8" key="1">
    <citation type="journal article" date="2021" name="Nat. Commun.">
        <title>Genetic determinants of endophytism in the Arabidopsis root mycobiome.</title>
        <authorList>
            <person name="Mesny F."/>
            <person name="Miyauchi S."/>
            <person name="Thiergart T."/>
            <person name="Pickel B."/>
            <person name="Atanasova L."/>
            <person name="Karlsson M."/>
            <person name="Huettel B."/>
            <person name="Barry K.W."/>
            <person name="Haridas S."/>
            <person name="Chen C."/>
            <person name="Bauer D."/>
            <person name="Andreopoulos W."/>
            <person name="Pangilinan J."/>
            <person name="LaButti K."/>
            <person name="Riley R."/>
            <person name="Lipzen A."/>
            <person name="Clum A."/>
            <person name="Drula E."/>
            <person name="Henrissat B."/>
            <person name="Kohler A."/>
            <person name="Grigoriev I.V."/>
            <person name="Martin F.M."/>
            <person name="Hacquard S."/>
        </authorList>
    </citation>
    <scope>NUCLEOTIDE SEQUENCE</scope>
    <source>
        <strain evidence="8">MPI-CAGE-AT-0016</strain>
    </source>
</reference>
<dbReference type="InterPro" id="IPR052337">
    <property type="entry name" value="SAT4-like"/>
</dbReference>
<dbReference type="Proteomes" id="UP000813385">
    <property type="component" value="Unassembled WGS sequence"/>
</dbReference>
<accession>A0A8K0T6K6</accession>
<feature type="transmembrane region" description="Helical" evidence="6">
    <location>
        <begin position="219"/>
        <end position="241"/>
    </location>
</feature>
<protein>
    <recommendedName>
        <fullName evidence="7">Rhodopsin domain-containing protein</fullName>
    </recommendedName>
</protein>
<keyword evidence="2 6" id="KW-0812">Transmembrane</keyword>
<name>A0A8K0T6K6_9PEZI</name>
<evidence type="ECO:0000256" key="1">
    <source>
        <dbReference type="ARBA" id="ARBA00004141"/>
    </source>
</evidence>
<dbReference type="EMBL" id="JAGPXD010000007">
    <property type="protein sequence ID" value="KAH7347639.1"/>
    <property type="molecule type" value="Genomic_DNA"/>
</dbReference>
<dbReference type="AlphaFoldDB" id="A0A8K0T6K6"/>
<dbReference type="OrthoDB" id="5022096at2759"/>
<dbReference type="PANTHER" id="PTHR33048">
    <property type="entry name" value="PTH11-LIKE INTEGRAL MEMBRANE PROTEIN (AFU_ORTHOLOGUE AFUA_5G11245)"/>
    <property type="match status" value="1"/>
</dbReference>
<evidence type="ECO:0000313" key="8">
    <source>
        <dbReference type="EMBL" id="KAH7347639.1"/>
    </source>
</evidence>
<proteinExistence type="inferred from homology"/>
<sequence>MADPLLGGPPPLVSAPEDNEGSRILTATIATTALAFITVVMRLFVRLGMIRNFGWDDATVTFAMALSLTGQGFVAGSVVYGAGRHVGDIDPDIYSKGMKLNFITQPIYLWVICIVKLSIGFSLLRIASTRYWKIAIWSVMGFMAFYTLGCFFTIMFQCKDIRALWDNDVPRQCWDMPVLQSLSYTNIAFNITTDMLFALVIPIPMLWKLRVPARTRAALVCVLALGLFACVAALVKVTYIVNYGKVGDFLWDSRDITIWTVTESNVGIVAGSIPPLRPLLKNVFGGVYGYGTGSKKTSGAPGYYAKGSRAGGAGKDWQALSSAQRANGKRVQGEYDIGDDSSSERAINTATGGGEAFEMGFRRSPSAAVRTVITSQANVSDESLDKAMMATTGLAVGGITKITETTVAVTEQRRE</sequence>
<evidence type="ECO:0000313" key="9">
    <source>
        <dbReference type="Proteomes" id="UP000813385"/>
    </source>
</evidence>
<keyword evidence="4 6" id="KW-0472">Membrane</keyword>
<feature type="transmembrane region" description="Helical" evidence="6">
    <location>
        <begin position="134"/>
        <end position="156"/>
    </location>
</feature>
<keyword evidence="9" id="KW-1185">Reference proteome</keyword>
<feature type="transmembrane region" description="Helical" evidence="6">
    <location>
        <begin position="107"/>
        <end position="127"/>
    </location>
</feature>
<comment type="subcellular location">
    <subcellularLocation>
        <location evidence="1">Membrane</location>
        <topology evidence="1">Multi-pass membrane protein</topology>
    </subcellularLocation>
</comment>
<evidence type="ECO:0000259" key="7">
    <source>
        <dbReference type="Pfam" id="PF20684"/>
    </source>
</evidence>
<evidence type="ECO:0000256" key="2">
    <source>
        <dbReference type="ARBA" id="ARBA00022692"/>
    </source>
</evidence>
<feature type="transmembrane region" description="Helical" evidence="6">
    <location>
        <begin position="57"/>
        <end position="82"/>
    </location>
</feature>
<comment type="caution">
    <text evidence="8">The sequence shown here is derived from an EMBL/GenBank/DDBJ whole genome shotgun (WGS) entry which is preliminary data.</text>
</comment>
<evidence type="ECO:0000256" key="6">
    <source>
        <dbReference type="SAM" id="Phobius"/>
    </source>
</evidence>